<dbReference type="InterPro" id="IPR017956">
    <property type="entry name" value="AT_hook_DNA-bd_motif"/>
</dbReference>
<feature type="region of interest" description="Disordered" evidence="3">
    <location>
        <begin position="1"/>
        <end position="114"/>
    </location>
</feature>
<organism evidence="4 5">
    <name type="scientific">Blomia tropicalis</name>
    <name type="common">Mite</name>
    <dbReference type="NCBI Taxonomy" id="40697"/>
    <lineage>
        <taxon>Eukaryota</taxon>
        <taxon>Metazoa</taxon>
        <taxon>Ecdysozoa</taxon>
        <taxon>Arthropoda</taxon>
        <taxon>Chelicerata</taxon>
        <taxon>Arachnida</taxon>
        <taxon>Acari</taxon>
        <taxon>Acariformes</taxon>
        <taxon>Sarcoptiformes</taxon>
        <taxon>Astigmata</taxon>
        <taxon>Glycyphagoidea</taxon>
        <taxon>Echimyopodidae</taxon>
        <taxon>Blomia</taxon>
    </lineage>
</organism>
<gene>
    <name evidence="4" type="ORF">RDWZM_001238</name>
</gene>
<proteinExistence type="predicted"/>
<comment type="caution">
    <text evidence="4">The sequence shown here is derived from an EMBL/GenBank/DDBJ whole genome shotgun (WGS) entry which is preliminary data.</text>
</comment>
<keyword evidence="5" id="KW-1185">Reference proteome</keyword>
<keyword evidence="1" id="KW-0677">Repeat</keyword>
<feature type="compositionally biased region" description="Polar residues" evidence="3">
    <location>
        <begin position="33"/>
        <end position="42"/>
    </location>
</feature>
<protein>
    <submittedName>
        <fullName evidence="4">Uncharacterized protein</fullName>
    </submittedName>
</protein>
<dbReference type="Proteomes" id="UP001142055">
    <property type="component" value="Chromosome 1"/>
</dbReference>
<evidence type="ECO:0000313" key="4">
    <source>
        <dbReference type="EMBL" id="KAJ6222693.1"/>
    </source>
</evidence>
<dbReference type="InterPro" id="IPR000116">
    <property type="entry name" value="HMGA"/>
</dbReference>
<dbReference type="Pfam" id="PF02178">
    <property type="entry name" value="AT_hook"/>
    <property type="match status" value="2"/>
</dbReference>
<evidence type="ECO:0000256" key="2">
    <source>
        <dbReference type="ARBA" id="ARBA00023125"/>
    </source>
</evidence>
<dbReference type="AlphaFoldDB" id="A0A9Q0MAB2"/>
<dbReference type="EMBL" id="JAPWDV010000001">
    <property type="protein sequence ID" value="KAJ6222693.1"/>
    <property type="molecule type" value="Genomic_DNA"/>
</dbReference>
<name>A0A9Q0MAB2_BLOTA</name>
<dbReference type="GO" id="GO:0000785">
    <property type="term" value="C:chromatin"/>
    <property type="evidence" value="ECO:0007669"/>
    <property type="project" value="InterPro"/>
</dbReference>
<dbReference type="GO" id="GO:0003677">
    <property type="term" value="F:DNA binding"/>
    <property type="evidence" value="ECO:0007669"/>
    <property type="project" value="UniProtKB-KW"/>
</dbReference>
<evidence type="ECO:0000256" key="1">
    <source>
        <dbReference type="ARBA" id="ARBA00022737"/>
    </source>
</evidence>
<feature type="compositionally biased region" description="Acidic residues" evidence="3">
    <location>
        <begin position="98"/>
        <end position="114"/>
    </location>
</feature>
<dbReference type="SMART" id="SM00384">
    <property type="entry name" value="AT_hook"/>
    <property type="match status" value="2"/>
</dbReference>
<reference evidence="4" key="1">
    <citation type="submission" date="2022-12" db="EMBL/GenBank/DDBJ databases">
        <title>Genome assemblies of Blomia tropicalis.</title>
        <authorList>
            <person name="Cui Y."/>
        </authorList>
    </citation>
    <scope>NUCLEOTIDE SEQUENCE</scope>
    <source>
        <tissue evidence="4">Adult mites</tissue>
    </source>
</reference>
<dbReference type="GO" id="GO:0006355">
    <property type="term" value="P:regulation of DNA-templated transcription"/>
    <property type="evidence" value="ECO:0007669"/>
    <property type="project" value="InterPro"/>
</dbReference>
<dbReference type="PRINTS" id="PR00930">
    <property type="entry name" value="HIGHMOBLTYIY"/>
</dbReference>
<accession>A0A9Q0MAB2</accession>
<feature type="compositionally biased region" description="Polar residues" evidence="3">
    <location>
        <begin position="52"/>
        <end position="67"/>
    </location>
</feature>
<dbReference type="PRINTS" id="PR00929">
    <property type="entry name" value="ATHOOK"/>
</dbReference>
<keyword evidence="2" id="KW-0238">DNA-binding</keyword>
<sequence>MSDSEPVNEVPVKRGRGRPRKDPSAAPVKKAATDSSVSNGATTKGKRGRKPGSTNKPKSAPVSNNSEPGVKRGRGRPRKTDAQKKSSQPKKLKKAETSESEGQDNSESLEESDE</sequence>
<dbReference type="GO" id="GO:0005634">
    <property type="term" value="C:nucleus"/>
    <property type="evidence" value="ECO:0007669"/>
    <property type="project" value="InterPro"/>
</dbReference>
<evidence type="ECO:0000313" key="5">
    <source>
        <dbReference type="Proteomes" id="UP001142055"/>
    </source>
</evidence>
<evidence type="ECO:0000256" key="3">
    <source>
        <dbReference type="SAM" id="MobiDB-lite"/>
    </source>
</evidence>